<proteinExistence type="predicted"/>
<gene>
    <name evidence="1" type="ORF">BDZ83DRAFT_625489</name>
</gene>
<sequence length="153" mass="16189">MMHVRISVGGILCTAYSFRHLVFIATPCVLLATRTTLTVDQCVLGILTLTVGSLGHRGCVGSFRVTQVGMSCRLGGGGRRDSKTLPGACGVSLVSLIPKDVWSDGLYAGRDLQCSKNQPNGTCHALLLLGTPVLMRVASVISSLDPRACHCFE</sequence>
<comment type="caution">
    <text evidence="1">The sequence shown here is derived from an EMBL/GenBank/DDBJ whole genome shotgun (WGS) entry which is preliminary data.</text>
</comment>
<protein>
    <submittedName>
        <fullName evidence="1">Uncharacterized protein</fullName>
    </submittedName>
</protein>
<dbReference type="GeneID" id="85392393"/>
<organism evidence="1 2">
    <name type="scientific">Glomerella acutata</name>
    <name type="common">Colletotrichum acutatum</name>
    <dbReference type="NCBI Taxonomy" id="27357"/>
    <lineage>
        <taxon>Eukaryota</taxon>
        <taxon>Fungi</taxon>
        <taxon>Dikarya</taxon>
        <taxon>Ascomycota</taxon>
        <taxon>Pezizomycotina</taxon>
        <taxon>Sordariomycetes</taxon>
        <taxon>Hypocreomycetidae</taxon>
        <taxon>Glomerellales</taxon>
        <taxon>Glomerellaceae</taxon>
        <taxon>Colletotrichum</taxon>
        <taxon>Colletotrichum acutatum species complex</taxon>
    </lineage>
</organism>
<dbReference type="RefSeq" id="XP_060363788.1">
    <property type="nucleotide sequence ID" value="XM_060508494.1"/>
</dbReference>
<dbReference type="AlphaFoldDB" id="A0AAD8XGB0"/>
<name>A0AAD8XGB0_GLOAC</name>
<keyword evidence="2" id="KW-1185">Reference proteome</keyword>
<evidence type="ECO:0000313" key="2">
    <source>
        <dbReference type="Proteomes" id="UP001244207"/>
    </source>
</evidence>
<accession>A0AAD8XGB0</accession>
<reference evidence="1" key="1">
    <citation type="submission" date="2021-12" db="EMBL/GenBank/DDBJ databases">
        <title>Comparative genomics, transcriptomics and evolutionary studies reveal genomic signatures of adaptation to plant cell wall in hemibiotrophic fungi.</title>
        <authorList>
            <consortium name="DOE Joint Genome Institute"/>
            <person name="Baroncelli R."/>
            <person name="Diaz J.F."/>
            <person name="Benocci T."/>
            <person name="Peng M."/>
            <person name="Battaglia E."/>
            <person name="Haridas S."/>
            <person name="Andreopoulos W."/>
            <person name="Labutti K."/>
            <person name="Pangilinan J."/>
            <person name="Floch G.L."/>
            <person name="Makela M.R."/>
            <person name="Henrissat B."/>
            <person name="Grigoriev I.V."/>
            <person name="Crouch J.A."/>
            <person name="De Vries R.P."/>
            <person name="Sukno S.A."/>
            <person name="Thon M.R."/>
        </authorList>
    </citation>
    <scope>NUCLEOTIDE SEQUENCE</scope>
    <source>
        <strain evidence="1">CBS 112980</strain>
    </source>
</reference>
<dbReference type="EMBL" id="JAHMHS010000061">
    <property type="protein sequence ID" value="KAK1723733.1"/>
    <property type="molecule type" value="Genomic_DNA"/>
</dbReference>
<evidence type="ECO:0000313" key="1">
    <source>
        <dbReference type="EMBL" id="KAK1723733.1"/>
    </source>
</evidence>
<dbReference type="Proteomes" id="UP001244207">
    <property type="component" value="Unassembled WGS sequence"/>
</dbReference>